<evidence type="ECO:0000313" key="3">
    <source>
        <dbReference type="EMBL" id="MCC2209952.1"/>
    </source>
</evidence>
<dbReference type="EMBL" id="JAJEQM010000003">
    <property type="protein sequence ID" value="MCC2209952.1"/>
    <property type="molecule type" value="Genomic_DNA"/>
</dbReference>
<dbReference type="InterPro" id="IPR001119">
    <property type="entry name" value="SLH_dom"/>
</dbReference>
<accession>A0AAE3DXM9</accession>
<comment type="caution">
    <text evidence="3">The sequence shown here is derived from an EMBL/GenBank/DDBJ whole genome shotgun (WGS) entry which is preliminary data.</text>
</comment>
<organism evidence="3 4">
    <name type="scientific">Hominilimicola fabiformis</name>
    <dbReference type="NCBI Taxonomy" id="2885356"/>
    <lineage>
        <taxon>Bacteria</taxon>
        <taxon>Bacillati</taxon>
        <taxon>Bacillota</taxon>
        <taxon>Clostridia</taxon>
        <taxon>Eubacteriales</taxon>
        <taxon>Oscillospiraceae</taxon>
        <taxon>Hominilimicola</taxon>
    </lineage>
</organism>
<dbReference type="RefSeq" id="WP_308455989.1">
    <property type="nucleotide sequence ID" value="NZ_JAJEQM010000003.1"/>
</dbReference>
<evidence type="ECO:0000256" key="1">
    <source>
        <dbReference type="ARBA" id="ARBA00022737"/>
    </source>
</evidence>
<proteinExistence type="predicted"/>
<keyword evidence="4" id="KW-1185">Reference proteome</keyword>
<feature type="domain" description="SLH" evidence="2">
    <location>
        <begin position="2001"/>
        <end position="2064"/>
    </location>
</feature>
<name>A0AAE3DXM9_9FIRM</name>
<keyword evidence="1" id="KW-0677">Repeat</keyword>
<dbReference type="Gene3D" id="2.60.40.10">
    <property type="entry name" value="Immunoglobulins"/>
    <property type="match status" value="1"/>
</dbReference>
<dbReference type="PROSITE" id="PS51272">
    <property type="entry name" value="SLH"/>
    <property type="match status" value="3"/>
</dbReference>
<evidence type="ECO:0000313" key="4">
    <source>
        <dbReference type="Proteomes" id="UP001198242"/>
    </source>
</evidence>
<dbReference type="Proteomes" id="UP001198242">
    <property type="component" value="Unassembled WGS sequence"/>
</dbReference>
<feature type="domain" description="SLH" evidence="2">
    <location>
        <begin position="2065"/>
        <end position="2123"/>
    </location>
</feature>
<evidence type="ECO:0000259" key="2">
    <source>
        <dbReference type="PROSITE" id="PS51272"/>
    </source>
</evidence>
<dbReference type="Pfam" id="PF00395">
    <property type="entry name" value="SLH"/>
    <property type="match status" value="3"/>
</dbReference>
<gene>
    <name evidence="3" type="ORF">LKE05_03960</name>
</gene>
<dbReference type="InterPro" id="IPR013783">
    <property type="entry name" value="Ig-like_fold"/>
</dbReference>
<protein>
    <submittedName>
        <fullName evidence="3">S-layer homology domain-containing protein</fullName>
    </submittedName>
</protein>
<sequence>MLQRLKKIISALTVTAMIFGIMPIGAFAENLNKADYEELNDGYLKVVVSAKNGGFLIDTVEGDKLNKADDNKYLLFPDENYDTSYTSFRVKRGDEVKDYIFGRKYGFLGKDSSDVTLVKNSDNIVATWSVDGLTFTQTVTLANTKSALHGMASISYGVKSTDGRSADSVQARVMLDTALGYQDYAVYELTKKDSTYEQIQSETVIDNSDGEAYNNALFGYDNPKAPSVTAYTVNASINNKIVAPYQIAFGHWNNLASSVFDFEPDNSLTFTNPYNEKYLTADSAYALYFDMGSVAANGEGNTVATNYGIYSNVTVNNDDKVAINFSSELGAMQLTDTKDEYKPQTADGKNGDFSVSTQIKNVSQNEMKQIAVAVYPQEGITPYDLSGNLDVTASYSNPFSVDIIDFNADEERQVVFNFNAEPLTATDYRKIEVRCYDVSGTDGKLLSENLIGQRSIYLLCPGATGDRVSFISTAPEIVYNRGTRHIYLAGQNFNLLKNKSEYDIKVTPLNGSQPLTVSAENFILDTENNTADLILDELMSVGTYQIVFDMKDPTKKDITSDALKFNVSDDIAYQGGSYGVVTIEKDGDNKYALRAYKDEKEYSDEVPNAQNISLLELRGDFTLKYENGKIAEAEAVSLETVDHKAKSTINISNCLDIEKGTVTVSVENVGQDDQTINIDIDGEVYTTGARTKVWSGVCAISSFENGSESTLLQYTNEGEQTGDVENSVANTNGIMLMWPGAASTAQTIAGMVMEFRYCQFGQMATVDGEVTSKTPKQRVIAFGAQLSPDFLVPSNFDWSNRKTSAMEVAQLKMASSNYTPSQLRDVQDRYAEDQEEWEDAEGGSLNLYIHDILFGGGFIGFNTSVEVEVPSYADGLPSVEGTLDLKVMNNEYTIGVQGSADMMAFEMEAEIRLRSNNGIPIPDKLYFYAGGFTPGINVDGMGVFWIKGAGGGIDNLFETIYPSSSVPPITLLLSGQFALFDVLSARGDVSISPRDLSIALSDVNVAGITLIDYAGIECAWYPELRFAAGVSIGIFDVISGDGHLIVEKDKVKDKYFWEGYATAVVSIPKKIPIFGGIEIGSADLGVNAEKIWGALHVLKIDAGVTYYWGGDVDFAFGKYDAPEPTIELSAEGIPVYYDEKTDRTLYMKLNNSIRTLASTEDISLFGSNGATVSSLAGKTVHSVNFGKYNNENGILTISYDAPSQLIAETYAKNIEMENYPIVWSDSSKTADDTANANANAMLNWNEDTKKATVTITVTDENYFNKALQLKTGIASSVTIYALSKLPTIDNAVLNNNTVTWSGEDLDKFNSLTIYAEDSNNEVYPLYKTENVNDIKSKSANITMPENMPSGEYTVKVVATTTDESANPVVTTDKKLNYTNPSQPSAPTFNVALGGDYSIDLTGINQDNYDGYKVSIYEVQDGKNVPTVFDNMTVSGSDVITVGGQYTKTVTVDKNGNIVNENDLTEDEKKDIKTQTEQVGLVSGKQYVIGLKGYKNTSSGGQIVSAETLSSPVTMVEPKKADVTLKAQNAVNIDGTDTVKSSNAVIDLVSDMNVSGEWSLDGGEMNGTVSEKTMSQSINLDGLEDGTHIITFKGENDSKDGTLSEYMFTVDTLPPRLQISSPNNGGFFEDTVTVKGISDSGAKVYIGAENQEIQEATVGDDGSFEKTVTLDNSMAYQNIVVYAADEIGNETVPVTLQLTNKALGNDDSVLQMYIDGKECSDSTIKAGTSGQLSLKVKTDNRIIEINDDSAAANRIEWNVSAIEGAANVDENGYITTDEKINGVVSATVDNQNVYTVLGGKDSTDIPSEKIKVNASAGTARKTHITINLDTAIEGMTADNFVVLNGDKNVELTAVKASSDNKTYTLYGTFDTSVTYTVTVNLTGTTVENTHIIASSPLMIKPSSGGGGGGNSGNVTYKITVVQSENGKISPDTVTVNKNESKTFTITADEGYEIEDVIVNGESVGKVSEYTFEKVNAKAEITAKFKKIDTVPNPSDKPEPTDWDNPFVDVSNNDWFYNSVKYAYENGLMYGVSDTEFAPDGDVTRAMFVTVLYRTEGEPYAENSSFVDVASDSYYANAVAWAEENKIVSGVSDTEFAPDMSITREQMAAIVYRYAEYKNCDITVNETANYVDSDSISDYARNAVDWLSEQEIMSGNTDGTFAPQANSTRAQTAAVFMRINEKLK</sequence>
<reference evidence="3 4" key="1">
    <citation type="submission" date="2021-10" db="EMBL/GenBank/DDBJ databases">
        <title>Anaerobic single-cell dispensing facilitates the cultivation of human gut bacteria.</title>
        <authorList>
            <person name="Afrizal A."/>
        </authorList>
    </citation>
    <scope>NUCLEOTIDE SEQUENCE [LARGE SCALE GENOMIC DNA]</scope>
    <source>
        <strain evidence="3 4">CLA-AA-H232</strain>
    </source>
</reference>
<feature type="domain" description="SLH" evidence="2">
    <location>
        <begin position="2125"/>
        <end position="2182"/>
    </location>
</feature>